<evidence type="ECO:0000256" key="2">
    <source>
        <dbReference type="ARBA" id="ARBA00023295"/>
    </source>
</evidence>
<protein>
    <submittedName>
        <fullName evidence="4">Nucleoside hydrolase</fullName>
    </submittedName>
</protein>
<dbReference type="PANTHER" id="PTHR12304:SF4">
    <property type="entry name" value="URIDINE NUCLEOSIDASE"/>
    <property type="match status" value="1"/>
</dbReference>
<organism evidence="4 5">
    <name type="scientific">Microbacterium resistens</name>
    <dbReference type="NCBI Taxonomy" id="156977"/>
    <lineage>
        <taxon>Bacteria</taxon>
        <taxon>Bacillati</taxon>
        <taxon>Actinomycetota</taxon>
        <taxon>Actinomycetes</taxon>
        <taxon>Micrococcales</taxon>
        <taxon>Microbacteriaceae</taxon>
        <taxon>Microbacterium</taxon>
    </lineage>
</organism>
<evidence type="ECO:0000313" key="5">
    <source>
        <dbReference type="Proteomes" id="UP001199642"/>
    </source>
</evidence>
<dbReference type="Pfam" id="PF01156">
    <property type="entry name" value="IU_nuc_hydro"/>
    <property type="match status" value="1"/>
</dbReference>
<dbReference type="GO" id="GO:0016787">
    <property type="term" value="F:hydrolase activity"/>
    <property type="evidence" value="ECO:0007669"/>
    <property type="project" value="UniProtKB-KW"/>
</dbReference>
<evidence type="ECO:0000259" key="3">
    <source>
        <dbReference type="Pfam" id="PF01156"/>
    </source>
</evidence>
<dbReference type="EMBL" id="CP082781">
    <property type="protein sequence ID" value="UGS25744.1"/>
    <property type="molecule type" value="Genomic_DNA"/>
</dbReference>
<dbReference type="PANTHER" id="PTHR12304">
    <property type="entry name" value="INOSINE-URIDINE PREFERRING NUCLEOSIDE HYDROLASE"/>
    <property type="match status" value="1"/>
</dbReference>
<dbReference type="Proteomes" id="UP001199642">
    <property type="component" value="Chromosome"/>
</dbReference>
<feature type="domain" description="Inosine/uridine-preferring nucleoside hydrolase" evidence="3">
    <location>
        <begin position="9"/>
        <end position="253"/>
    </location>
</feature>
<keyword evidence="2" id="KW-0326">Glycosidase</keyword>
<evidence type="ECO:0000313" key="4">
    <source>
        <dbReference type="EMBL" id="UGS25744.1"/>
    </source>
</evidence>
<name>A0ABY3RS89_9MICO</name>
<dbReference type="InterPro" id="IPR036452">
    <property type="entry name" value="Ribo_hydro-like"/>
</dbReference>
<evidence type="ECO:0000256" key="1">
    <source>
        <dbReference type="ARBA" id="ARBA00022801"/>
    </source>
</evidence>
<dbReference type="InterPro" id="IPR023186">
    <property type="entry name" value="IUNH"/>
</dbReference>
<keyword evidence="5" id="KW-1185">Reference proteome</keyword>
<reference evidence="4 5" key="1">
    <citation type="submission" date="2023-01" db="EMBL/GenBank/DDBJ databases">
        <title>Characterization of estradiol degrading bacteria Microbacterium sp. MZT7 and reveal degrading genes through genome analysis.</title>
        <authorList>
            <person name="Hao P."/>
            <person name="Gao Y."/>
        </authorList>
    </citation>
    <scope>NUCLEOTIDE SEQUENCE [LARGE SCALE GENOMIC DNA]</scope>
    <source>
        <strain evidence="4 5">MZT7</strain>
    </source>
</reference>
<accession>A0ABY3RS89</accession>
<dbReference type="InterPro" id="IPR001910">
    <property type="entry name" value="Inosine/uridine_hydrolase_dom"/>
</dbReference>
<gene>
    <name evidence="4" type="ORF">K8F61_13890</name>
</gene>
<dbReference type="RefSeq" id="WP_231819537.1">
    <property type="nucleotide sequence ID" value="NZ_CP082781.1"/>
</dbReference>
<dbReference type="Gene3D" id="3.90.245.10">
    <property type="entry name" value="Ribonucleoside hydrolase-like"/>
    <property type="match status" value="1"/>
</dbReference>
<dbReference type="SUPFAM" id="SSF53590">
    <property type="entry name" value="Nucleoside hydrolase"/>
    <property type="match status" value="1"/>
</dbReference>
<proteinExistence type="predicted"/>
<keyword evidence="1 4" id="KW-0378">Hydrolase</keyword>
<sequence>MQTGSPAFVLDTDIGTDVDDLLAIALILGSDDLDLRAVTTVYGDVELRARIVAKVFRTAGAPAPSIAVGERATRSGREVWWPGHEGETIADLDAQTYSSARDAVSELASARTVVAIGPLTNVATAVERAGHGIERIVMMGGEFAAGVVEHNIRCDVTAADVVFRSGVPILAIGLEQTERIRLRHDDLDRIGRSGPLGALIGAEMRRFWEFADQDYNVPHDPLAVLSLARPDLFEITRGTIELEAVGPDEGVTRFTATPDGPHAIVTGMDVGAVADEVLARIVRACSLPPHPSTP</sequence>